<reference evidence="1 2" key="1">
    <citation type="submission" date="2020-08" db="EMBL/GenBank/DDBJ databases">
        <title>Genomic Encyclopedia of Type Strains, Phase IV (KMG-IV): sequencing the most valuable type-strain genomes for metagenomic binning, comparative biology and taxonomic classification.</title>
        <authorList>
            <person name="Goeker M."/>
        </authorList>
    </citation>
    <scope>NUCLEOTIDE SEQUENCE [LARGE SCALE GENOMIC DNA]</scope>
    <source>
        <strain evidence="1 2">DSM 11590</strain>
    </source>
</reference>
<proteinExistence type="predicted"/>
<name>A0A7W9ZGR8_NOVIT</name>
<dbReference type="RefSeq" id="WP_184264034.1">
    <property type="nucleotide sequence ID" value="NZ_JACIIX010000010.1"/>
</dbReference>
<dbReference type="Proteomes" id="UP000544872">
    <property type="component" value="Unassembled WGS sequence"/>
</dbReference>
<gene>
    <name evidence="1" type="ORF">FHS48_002648</name>
</gene>
<keyword evidence="2" id="KW-1185">Reference proteome</keyword>
<accession>A0A7W9ZGR8</accession>
<evidence type="ECO:0000313" key="2">
    <source>
        <dbReference type="Proteomes" id="UP000544872"/>
    </source>
</evidence>
<sequence>MKGLTEMIGRLIGLGPVSGWRRKTVTTREELIRFLAAEAAFTVQKTAYGYCRARVGRQQDKLVSEPEFIARMEPCRWQTAAAVLADMLLWWLAGLPAGADRLRRQVPELYADALTALGSPPQAVGPEFHPAACSAFARRLDQPLPDRADIKAAFDPGFRVLLDTLPFNRDLVDWDAAQIRHTFRLWVVHHCDRQGRMLMADSLMTALLAGDGAEEGVRHGSGVAARA</sequence>
<evidence type="ECO:0000313" key="1">
    <source>
        <dbReference type="EMBL" id="MBB6211211.1"/>
    </source>
</evidence>
<protein>
    <submittedName>
        <fullName evidence="1">Uncharacterized protein</fullName>
    </submittedName>
</protein>
<organism evidence="1 2">
    <name type="scientific">Novispirillum itersonii</name>
    <name type="common">Aquaspirillum itersonii</name>
    <dbReference type="NCBI Taxonomy" id="189"/>
    <lineage>
        <taxon>Bacteria</taxon>
        <taxon>Pseudomonadati</taxon>
        <taxon>Pseudomonadota</taxon>
        <taxon>Alphaproteobacteria</taxon>
        <taxon>Rhodospirillales</taxon>
        <taxon>Novispirillaceae</taxon>
        <taxon>Novispirillum</taxon>
    </lineage>
</organism>
<dbReference type="AlphaFoldDB" id="A0A7W9ZGR8"/>
<dbReference type="EMBL" id="JACIIX010000010">
    <property type="protein sequence ID" value="MBB6211211.1"/>
    <property type="molecule type" value="Genomic_DNA"/>
</dbReference>
<comment type="caution">
    <text evidence="1">The sequence shown here is derived from an EMBL/GenBank/DDBJ whole genome shotgun (WGS) entry which is preliminary data.</text>
</comment>